<protein>
    <recommendedName>
        <fullName evidence="6">Cleavage and polyadenylation specificity factor subunit 2</fullName>
    </recommendedName>
    <alternativeName>
        <fullName evidence="6">Cleavage and polyadenylation specificity factor 100 kDa subunit</fullName>
    </alternativeName>
</protein>
<comment type="subcellular location">
    <subcellularLocation>
        <location evidence="1 6">Nucleus</location>
    </subcellularLocation>
</comment>
<dbReference type="GO" id="GO:0006398">
    <property type="term" value="P:mRNA 3'-end processing by stem-loop binding and cleavage"/>
    <property type="evidence" value="ECO:0007669"/>
    <property type="project" value="InterPro"/>
</dbReference>
<accession>A0A9D4TMX3</accession>
<feature type="domain" description="Metallo-beta-lactamase" evidence="7">
    <location>
        <begin position="24"/>
        <end position="234"/>
    </location>
</feature>
<dbReference type="AlphaFoldDB" id="A0A9D4TMX3"/>
<dbReference type="SMART" id="SM01027">
    <property type="entry name" value="Beta-Casp"/>
    <property type="match status" value="1"/>
</dbReference>
<dbReference type="PANTHER" id="PTHR45922">
    <property type="entry name" value="CLEAVAGE AND POLYADENYLATION SPECIFICITY FACTOR SUBUNIT 2"/>
    <property type="match status" value="1"/>
</dbReference>
<proteinExistence type="inferred from homology"/>
<reference evidence="9" key="1">
    <citation type="journal article" date="2019" name="Plant J.">
        <title>Chlorella vulgaris genome assembly and annotation reveals the molecular basis for metabolic acclimation to high light conditions.</title>
        <authorList>
            <person name="Cecchin M."/>
            <person name="Marcolungo L."/>
            <person name="Rossato M."/>
            <person name="Girolomoni L."/>
            <person name="Cosentino E."/>
            <person name="Cuine S."/>
            <person name="Li-Beisson Y."/>
            <person name="Delledonne M."/>
            <person name="Ballottari M."/>
        </authorList>
    </citation>
    <scope>NUCLEOTIDE SEQUENCE</scope>
    <source>
        <strain evidence="9">211/11P</strain>
    </source>
</reference>
<reference evidence="9" key="2">
    <citation type="submission" date="2020-11" db="EMBL/GenBank/DDBJ databases">
        <authorList>
            <person name="Cecchin M."/>
            <person name="Marcolungo L."/>
            <person name="Rossato M."/>
            <person name="Girolomoni L."/>
            <person name="Cosentino E."/>
            <person name="Cuine S."/>
            <person name="Li-Beisson Y."/>
            <person name="Delledonne M."/>
            <person name="Ballottari M."/>
        </authorList>
    </citation>
    <scope>NUCLEOTIDE SEQUENCE</scope>
    <source>
        <strain evidence="9">211/11P</strain>
        <tissue evidence="9">Whole cell</tissue>
    </source>
</reference>
<dbReference type="FunFam" id="3.60.15.10:FF:000008">
    <property type="entry name" value="Cleavage and polyadenylation specificity factor subunit 2"/>
    <property type="match status" value="1"/>
</dbReference>
<evidence type="ECO:0000313" key="10">
    <source>
        <dbReference type="Proteomes" id="UP001055712"/>
    </source>
</evidence>
<dbReference type="SUPFAM" id="SSF56281">
    <property type="entry name" value="Metallo-hydrolase/oxidoreductase"/>
    <property type="match status" value="1"/>
</dbReference>
<dbReference type="CDD" id="cd16293">
    <property type="entry name" value="CPSF2-like_MBL-fold"/>
    <property type="match status" value="1"/>
</dbReference>
<evidence type="ECO:0000256" key="4">
    <source>
        <dbReference type="ARBA" id="ARBA00022884"/>
    </source>
</evidence>
<dbReference type="Pfam" id="PF07521">
    <property type="entry name" value="RMMBL"/>
    <property type="match status" value="1"/>
</dbReference>
<dbReference type="Pfam" id="PF16661">
    <property type="entry name" value="Lactamase_B_6"/>
    <property type="match status" value="1"/>
</dbReference>
<keyword evidence="10" id="KW-1185">Reference proteome</keyword>
<evidence type="ECO:0000256" key="6">
    <source>
        <dbReference type="RuleBase" id="RU365006"/>
    </source>
</evidence>
<feature type="domain" description="Beta-Casp" evidence="8">
    <location>
        <begin position="250"/>
        <end position="373"/>
    </location>
</feature>
<dbReference type="EMBL" id="SIDB01000008">
    <property type="protein sequence ID" value="KAI3429809.1"/>
    <property type="molecule type" value="Genomic_DNA"/>
</dbReference>
<keyword evidence="5 6" id="KW-0539">Nucleus</keyword>
<evidence type="ECO:0000259" key="7">
    <source>
        <dbReference type="SMART" id="SM00849"/>
    </source>
</evidence>
<dbReference type="Pfam" id="PF13299">
    <property type="entry name" value="CPSF100_C"/>
    <property type="match status" value="1"/>
</dbReference>
<dbReference type="InterPro" id="IPR011108">
    <property type="entry name" value="RMMBL"/>
</dbReference>
<keyword evidence="4 6" id="KW-0694">RNA-binding</keyword>
<evidence type="ECO:0000256" key="3">
    <source>
        <dbReference type="ARBA" id="ARBA00022664"/>
    </source>
</evidence>
<dbReference type="SMART" id="SM00849">
    <property type="entry name" value="Lactamase_B"/>
    <property type="match status" value="1"/>
</dbReference>
<dbReference type="InterPro" id="IPR025069">
    <property type="entry name" value="Cpsf2_C"/>
</dbReference>
<dbReference type="OrthoDB" id="64353at2759"/>
<sequence>MAAGGSGGATCVRFVPLIGVHSRQPLSYLLEVEGFTFLLDCGWNDAYDTLLLQPLVDVLPQIDAVLLSHSDLAHLGALPYLVGRRGLAVPVYATSPVHKMGQMVMYDQYLSRQAVSDFDVFNLDDIDAAFALMQPLRYQQNLTLGGKGAGIELTPFAAGHLLGGAVWRIRKGGEDYVYAVDYNHRKERHLSGTVLEAAFQRPALLITDACNVLQTAPERPGKEQQLLDSVMATLRGDGSVLVPVDTAGRLLELVLLLERYWAEHRLTYPLVLLSAMAYSTLEFAKSQLEWMNETLVRNLGHARDNPFSTRFLKLCSSREELSHLPRGPKLVMATLPSLDAGFSRQLFIDWAGNPRNAVVFVAAAEEGTLAEHVQQLAAAAQQQAQQQAQGAPTMQLVRSRRVPLEGQELEDHLAAQQAEQEAAAAAAAAAQAAEERRQMAVDAAAAAAAKADGGGGGLMSPRASGSVPRANSLAIGHLHSRRGAAAVVGQVLAPDGQPVEQLRGPSSTAAEACLVEGFEVPRGAVRPMFPFEDEWEHVSHDEYGAGLDLADFNAAESTVAKVMESEMAAEAEAEEAGAPPDLPTKVESETITVTLRARVLQFDFDGRSDGRSMRTMLAHVAPRTCILVHGSAAATDAMAAHLRHDLAGLLATVHTPTAGQAVEVAAEPSYSLVLSDELMAGVRLHRIGDYQLAWLEGRVGPPADGSESQLPQLLPAAGAAGEAGYGGVFIGDVRLSELKQALAAVGIASEFHAGALYCAGHVVVKRRAGGAEEGGGGGGLVLEGALSEDYYRIREVVYGQYHIC</sequence>
<dbReference type="InterPro" id="IPR022712">
    <property type="entry name" value="Beta_Casp"/>
</dbReference>
<comment type="similarity">
    <text evidence="2 6">Belongs to the metallo-beta-lactamase superfamily. RNA-metabolizing metallo-beta-lactamase-like family. CPSF2/YSH1 subfamily.</text>
</comment>
<gene>
    <name evidence="9" type="ORF">D9Q98_010122</name>
</gene>
<dbReference type="PANTHER" id="PTHR45922:SF1">
    <property type="entry name" value="CLEAVAGE AND POLYADENYLATION SPECIFICITY FACTOR SUBUNIT 2"/>
    <property type="match status" value="1"/>
</dbReference>
<evidence type="ECO:0000256" key="5">
    <source>
        <dbReference type="ARBA" id="ARBA00023242"/>
    </source>
</evidence>
<keyword evidence="3 6" id="KW-0507">mRNA processing</keyword>
<dbReference type="GO" id="GO:0003723">
    <property type="term" value="F:RNA binding"/>
    <property type="evidence" value="ECO:0007669"/>
    <property type="project" value="UniProtKB-KW"/>
</dbReference>
<evidence type="ECO:0000256" key="1">
    <source>
        <dbReference type="ARBA" id="ARBA00004123"/>
    </source>
</evidence>
<evidence type="ECO:0000313" key="9">
    <source>
        <dbReference type="EMBL" id="KAI3429809.1"/>
    </source>
</evidence>
<dbReference type="GO" id="GO:0005847">
    <property type="term" value="C:mRNA cleavage and polyadenylation specificity factor complex"/>
    <property type="evidence" value="ECO:0007669"/>
    <property type="project" value="InterPro"/>
</dbReference>
<dbReference type="Gene3D" id="3.60.15.10">
    <property type="entry name" value="Ribonuclease Z/Hydroxyacylglutathione hydrolase-like"/>
    <property type="match status" value="1"/>
</dbReference>
<name>A0A9D4TMX3_CHLVU</name>
<evidence type="ECO:0000256" key="2">
    <source>
        <dbReference type="ARBA" id="ARBA00010624"/>
    </source>
</evidence>
<dbReference type="InterPro" id="IPR001279">
    <property type="entry name" value="Metallo-B-lactamas"/>
</dbReference>
<evidence type="ECO:0000259" key="8">
    <source>
        <dbReference type="SMART" id="SM01027"/>
    </source>
</evidence>
<dbReference type="Pfam" id="PF10996">
    <property type="entry name" value="Beta-Casp"/>
    <property type="match status" value="1"/>
</dbReference>
<dbReference type="InterPro" id="IPR036866">
    <property type="entry name" value="RibonucZ/Hydroxyglut_hydro"/>
</dbReference>
<dbReference type="Proteomes" id="UP001055712">
    <property type="component" value="Unassembled WGS sequence"/>
</dbReference>
<dbReference type="InterPro" id="IPR027075">
    <property type="entry name" value="CPSF2"/>
</dbReference>
<organism evidence="9 10">
    <name type="scientific">Chlorella vulgaris</name>
    <name type="common">Green alga</name>
    <dbReference type="NCBI Taxonomy" id="3077"/>
    <lineage>
        <taxon>Eukaryota</taxon>
        <taxon>Viridiplantae</taxon>
        <taxon>Chlorophyta</taxon>
        <taxon>core chlorophytes</taxon>
        <taxon>Trebouxiophyceae</taxon>
        <taxon>Chlorellales</taxon>
        <taxon>Chlorellaceae</taxon>
        <taxon>Chlorella clade</taxon>
        <taxon>Chlorella</taxon>
    </lineage>
</organism>
<dbReference type="InterPro" id="IPR035639">
    <property type="entry name" value="CPSF2_MBL"/>
</dbReference>
<comment type="caution">
    <text evidence="9">The sequence shown here is derived from an EMBL/GenBank/DDBJ whole genome shotgun (WGS) entry which is preliminary data.</text>
</comment>